<keyword evidence="2" id="KW-1185">Reference proteome</keyword>
<dbReference type="OrthoDB" id="9864090at2"/>
<evidence type="ECO:0000313" key="1">
    <source>
        <dbReference type="EMBL" id="QDU28261.1"/>
    </source>
</evidence>
<reference evidence="1 2" key="1">
    <citation type="submission" date="2019-02" db="EMBL/GenBank/DDBJ databases">
        <title>Deep-cultivation of Planctomycetes and their phenomic and genomic characterization uncovers novel biology.</title>
        <authorList>
            <person name="Wiegand S."/>
            <person name="Jogler M."/>
            <person name="Boedeker C."/>
            <person name="Pinto D."/>
            <person name="Vollmers J."/>
            <person name="Rivas-Marin E."/>
            <person name="Kohn T."/>
            <person name="Peeters S.H."/>
            <person name="Heuer A."/>
            <person name="Rast P."/>
            <person name="Oberbeckmann S."/>
            <person name="Bunk B."/>
            <person name="Jeske O."/>
            <person name="Meyerdierks A."/>
            <person name="Storesund J.E."/>
            <person name="Kallscheuer N."/>
            <person name="Luecker S."/>
            <person name="Lage O.M."/>
            <person name="Pohl T."/>
            <person name="Merkel B.J."/>
            <person name="Hornburger P."/>
            <person name="Mueller R.-W."/>
            <person name="Bruemmer F."/>
            <person name="Labrenz M."/>
            <person name="Spormann A.M."/>
            <person name="Op den Camp H."/>
            <person name="Overmann J."/>
            <person name="Amann R."/>
            <person name="Jetten M.S.M."/>
            <person name="Mascher T."/>
            <person name="Medema M.H."/>
            <person name="Devos D.P."/>
            <person name="Kaster A.-K."/>
            <person name="Ovreas L."/>
            <person name="Rohde M."/>
            <person name="Galperin M.Y."/>
            <person name="Jogler C."/>
        </authorList>
    </citation>
    <scope>NUCLEOTIDE SEQUENCE [LARGE SCALE GENOMIC DNA]</scope>
    <source>
        <strain evidence="1 2">ETA_A8</strain>
    </source>
</reference>
<protein>
    <submittedName>
        <fullName evidence="1">Uncharacterized protein</fullName>
    </submittedName>
</protein>
<dbReference type="AlphaFoldDB" id="A0A517YDE8"/>
<sequence>MLSAWLVSVAMSTTMVPPGHPVENHASVGKSAQPTIQLFERKAVDRARRANWNAYVAELDVLWADFRAAGSTDAAMADYKFKANAAKIKFLYNDPYLLPIIDD</sequence>
<dbReference type="Proteomes" id="UP000315017">
    <property type="component" value="Chromosome"/>
</dbReference>
<dbReference type="RefSeq" id="WP_145090253.1">
    <property type="nucleotide sequence ID" value="NZ_CP036274.1"/>
</dbReference>
<accession>A0A517YDE8</accession>
<gene>
    <name evidence="1" type="ORF">ETAA8_33610</name>
</gene>
<evidence type="ECO:0000313" key="2">
    <source>
        <dbReference type="Proteomes" id="UP000315017"/>
    </source>
</evidence>
<name>A0A517YDE8_9BACT</name>
<organism evidence="1 2">
    <name type="scientific">Anatilimnocola aggregata</name>
    <dbReference type="NCBI Taxonomy" id="2528021"/>
    <lineage>
        <taxon>Bacteria</taxon>
        <taxon>Pseudomonadati</taxon>
        <taxon>Planctomycetota</taxon>
        <taxon>Planctomycetia</taxon>
        <taxon>Pirellulales</taxon>
        <taxon>Pirellulaceae</taxon>
        <taxon>Anatilimnocola</taxon>
    </lineage>
</organism>
<dbReference type="KEGG" id="aagg:ETAA8_33610"/>
<proteinExistence type="predicted"/>
<dbReference type="EMBL" id="CP036274">
    <property type="protein sequence ID" value="QDU28261.1"/>
    <property type="molecule type" value="Genomic_DNA"/>
</dbReference>